<feature type="domain" description="PTS EIIB type-2" evidence="6">
    <location>
        <begin position="420"/>
        <end position="509"/>
    </location>
</feature>
<dbReference type="PROSITE" id="PS51099">
    <property type="entry name" value="PTS_EIIB_TYPE_2"/>
    <property type="match status" value="1"/>
</dbReference>
<dbReference type="InterPro" id="IPR036388">
    <property type="entry name" value="WH-like_DNA-bd_sf"/>
</dbReference>
<proteinExistence type="predicted"/>
<dbReference type="Pfam" id="PF00874">
    <property type="entry name" value="PRD"/>
    <property type="match status" value="2"/>
</dbReference>
<dbReference type="PANTHER" id="PTHR30185:SF18">
    <property type="entry name" value="TRANSCRIPTIONAL REGULATOR MTLR"/>
    <property type="match status" value="1"/>
</dbReference>
<dbReference type="InterPro" id="IPR036634">
    <property type="entry name" value="PRD_sf"/>
</dbReference>
<dbReference type="AlphaFoldDB" id="A0A1M6L299"/>
<name>A0A1M6L299_9FIRM</name>
<evidence type="ECO:0000256" key="3">
    <source>
        <dbReference type="ARBA" id="ARBA00023015"/>
    </source>
</evidence>
<dbReference type="GO" id="GO:0006355">
    <property type="term" value="P:regulation of DNA-templated transcription"/>
    <property type="evidence" value="ECO:0007669"/>
    <property type="project" value="InterPro"/>
</dbReference>
<dbReference type="EMBL" id="FQZD01000031">
    <property type="protein sequence ID" value="SHJ65293.1"/>
    <property type="molecule type" value="Genomic_DNA"/>
</dbReference>
<evidence type="ECO:0000256" key="2">
    <source>
        <dbReference type="ARBA" id="ARBA00022737"/>
    </source>
</evidence>
<keyword evidence="3" id="KW-0805">Transcription regulation</keyword>
<keyword evidence="1" id="KW-0808">Transferase</keyword>
<dbReference type="Pfam" id="PF00359">
    <property type="entry name" value="PTS_EIIA_2"/>
    <property type="match status" value="1"/>
</dbReference>
<dbReference type="CDD" id="cd05568">
    <property type="entry name" value="PTS_IIB_bgl_like"/>
    <property type="match status" value="1"/>
</dbReference>
<accession>A0A1M6L299</accession>
<organism evidence="8 9">
    <name type="scientific">Propionispora hippei DSM 15287</name>
    <dbReference type="NCBI Taxonomy" id="1123003"/>
    <lineage>
        <taxon>Bacteria</taxon>
        <taxon>Bacillati</taxon>
        <taxon>Bacillota</taxon>
        <taxon>Negativicutes</taxon>
        <taxon>Selenomonadales</taxon>
        <taxon>Sporomusaceae</taxon>
        <taxon>Propionispora</taxon>
    </lineage>
</organism>
<dbReference type="GO" id="GO:0009401">
    <property type="term" value="P:phosphoenolpyruvate-dependent sugar phosphotransferase system"/>
    <property type="evidence" value="ECO:0007669"/>
    <property type="project" value="InterPro"/>
</dbReference>
<dbReference type="Gene3D" id="3.40.930.10">
    <property type="entry name" value="Mannitol-specific EII, Chain A"/>
    <property type="match status" value="1"/>
</dbReference>
<dbReference type="Pfam" id="PF08279">
    <property type="entry name" value="HTH_11"/>
    <property type="match status" value="1"/>
</dbReference>
<dbReference type="Gene3D" id="3.40.50.2300">
    <property type="match status" value="1"/>
</dbReference>
<dbReference type="SUPFAM" id="SSF52794">
    <property type="entry name" value="PTS system IIB component-like"/>
    <property type="match status" value="1"/>
</dbReference>
<dbReference type="SUPFAM" id="SSF46785">
    <property type="entry name" value="Winged helix' DNA-binding domain"/>
    <property type="match status" value="1"/>
</dbReference>
<dbReference type="InterPro" id="IPR036390">
    <property type="entry name" value="WH_DNA-bd_sf"/>
</dbReference>
<keyword evidence="9" id="KW-1185">Reference proteome</keyword>
<evidence type="ECO:0000313" key="8">
    <source>
        <dbReference type="EMBL" id="SHJ65293.1"/>
    </source>
</evidence>
<dbReference type="PANTHER" id="PTHR30185">
    <property type="entry name" value="CRYPTIC BETA-GLUCOSIDE BGL OPERON ANTITERMINATOR"/>
    <property type="match status" value="1"/>
</dbReference>
<gene>
    <name evidence="8" type="ORF">SAMN02745170_03008</name>
</gene>
<dbReference type="PROSITE" id="PS51094">
    <property type="entry name" value="PTS_EIIA_TYPE_2"/>
    <property type="match status" value="1"/>
</dbReference>
<feature type="domain" description="PRD" evidence="7">
    <location>
        <begin position="311"/>
        <end position="416"/>
    </location>
</feature>
<dbReference type="GO" id="GO:0008982">
    <property type="term" value="F:protein-N(PI)-phosphohistidine-sugar phosphotransferase activity"/>
    <property type="evidence" value="ECO:0007669"/>
    <property type="project" value="InterPro"/>
</dbReference>
<dbReference type="Gene3D" id="1.10.1790.10">
    <property type="entry name" value="PRD domain"/>
    <property type="match status" value="2"/>
</dbReference>
<feature type="domain" description="PRD" evidence="7">
    <location>
        <begin position="201"/>
        <end position="306"/>
    </location>
</feature>
<dbReference type="RefSeq" id="WP_149735672.1">
    <property type="nucleotide sequence ID" value="NZ_FQZD01000031.1"/>
</dbReference>
<dbReference type="InterPro" id="IPR036095">
    <property type="entry name" value="PTS_EIIB-like_sf"/>
</dbReference>
<sequence length="698" mass="80206">MGVSSRQRMILNILLTEEQEITIKDIADRIEVSTRTVHRELTELEPLLEQQGLQLVKRSGIGVAIEGEARQKEELRLSLYNQTTVEYAPDERKLLILCQLLEATEPVKLVSLAFDLKVTTATISYDLDEMVDWLRRYDLTLLRKRGYGVELCGSESAKRKAMSELITEHLDEFELLGILKENIHGKSTRHINTVSERLLGLIEKEKLIMIENSLRTLEEELPYPLADSSFIGLVIHLALAIERIEKGEQITFDEEHLKELELTSEFRIAETIIQRLRSIFQMDIPDSEIGYITMHLRGAKLRSSYDDWFEFKNLELVTKVNRMIRYCEEQLDVSFQADPNLVQGLLTHIEPALFRIQKNMKIRNPLLTEIKARYSDLFQVLKQAVAEVFDELTVPEEEIGYLVMHIGASLERMGQFNQKFRALVVCSSGIGSSKILASRIEKELPYIGLAKNISLFDINKIPETEYDLIISTVPLSLQRDDYVLVTPLLTKEDVHNINVFLKGIRKGPWQPDASNVLNTEEVLSDLRGWQAYIGHTLSIIENFRFDTVLNQNMHIEEVLEAICRKLEQLQVIRDKEEVIEKLLERQRLGGLGIPNMRLALFHAKTEAVLRPAARLYLLDNPLLIKGMDKKYLDVDRILLLLAPARISKEGLEVLSEVSSLLIEDELAPILESGNQQRIIAFFTTHLYKYVLAKIKKER</sequence>
<dbReference type="InterPro" id="IPR016152">
    <property type="entry name" value="PTrfase/Anion_transptr"/>
</dbReference>
<dbReference type="InterPro" id="IPR013011">
    <property type="entry name" value="PTS_EIIB_2"/>
</dbReference>
<dbReference type="InterPro" id="IPR013196">
    <property type="entry name" value="HTH_11"/>
</dbReference>
<dbReference type="OrthoDB" id="3175596at2"/>
<dbReference type="PROSITE" id="PS51372">
    <property type="entry name" value="PRD_2"/>
    <property type="match status" value="2"/>
</dbReference>
<evidence type="ECO:0000259" key="7">
    <source>
        <dbReference type="PROSITE" id="PS51372"/>
    </source>
</evidence>
<evidence type="ECO:0000259" key="6">
    <source>
        <dbReference type="PROSITE" id="PS51099"/>
    </source>
</evidence>
<keyword evidence="2" id="KW-0677">Repeat</keyword>
<dbReference type="InterPro" id="IPR050661">
    <property type="entry name" value="BglG_antiterminators"/>
</dbReference>
<reference evidence="8 9" key="1">
    <citation type="submission" date="2016-11" db="EMBL/GenBank/DDBJ databases">
        <authorList>
            <person name="Varghese N."/>
            <person name="Submissions S."/>
        </authorList>
    </citation>
    <scope>NUCLEOTIDE SEQUENCE [LARGE SCALE GENOMIC DNA]</scope>
    <source>
        <strain evidence="8 9">DSM 15287</strain>
    </source>
</reference>
<dbReference type="InterPro" id="IPR011608">
    <property type="entry name" value="PRD"/>
</dbReference>
<keyword evidence="4" id="KW-0804">Transcription</keyword>
<dbReference type="SUPFAM" id="SSF55804">
    <property type="entry name" value="Phoshotransferase/anion transport protein"/>
    <property type="match status" value="1"/>
</dbReference>
<dbReference type="SUPFAM" id="SSF63520">
    <property type="entry name" value="PTS-regulatory domain, PRD"/>
    <property type="match status" value="2"/>
</dbReference>
<evidence type="ECO:0000256" key="1">
    <source>
        <dbReference type="ARBA" id="ARBA00022679"/>
    </source>
</evidence>
<evidence type="ECO:0000259" key="5">
    <source>
        <dbReference type="PROSITE" id="PS51094"/>
    </source>
</evidence>
<dbReference type="InterPro" id="IPR002178">
    <property type="entry name" value="PTS_EIIA_type-2_dom"/>
</dbReference>
<dbReference type="Proteomes" id="UP000322917">
    <property type="component" value="Unassembled WGS sequence"/>
</dbReference>
<protein>
    <submittedName>
        <fullName evidence="8">Mannitol operon transcriptional antiterminator</fullName>
    </submittedName>
</protein>
<dbReference type="Gene3D" id="1.10.10.10">
    <property type="entry name" value="Winged helix-like DNA-binding domain superfamily/Winged helix DNA-binding domain"/>
    <property type="match status" value="1"/>
</dbReference>
<evidence type="ECO:0000313" key="9">
    <source>
        <dbReference type="Proteomes" id="UP000322917"/>
    </source>
</evidence>
<feature type="domain" description="PTS EIIA type-2" evidence="5">
    <location>
        <begin position="538"/>
        <end position="685"/>
    </location>
</feature>
<evidence type="ECO:0000256" key="4">
    <source>
        <dbReference type="ARBA" id="ARBA00023163"/>
    </source>
</evidence>